<evidence type="ECO:0000313" key="2">
    <source>
        <dbReference type="EMBL" id="KAG5928534.1"/>
    </source>
</evidence>
<keyword evidence="3" id="KW-1185">Reference proteome</keyword>
<dbReference type="AlphaFoldDB" id="A0A9P7SCS3"/>
<feature type="region of interest" description="Disordered" evidence="1">
    <location>
        <begin position="70"/>
        <end position="182"/>
    </location>
</feature>
<comment type="caution">
    <text evidence="2">The sequence shown here is derived from an EMBL/GenBank/DDBJ whole genome shotgun (WGS) entry which is preliminary data.</text>
</comment>
<proteinExistence type="predicted"/>
<gene>
    <name evidence="2" type="ORF">E4U60_007749</name>
</gene>
<dbReference type="EMBL" id="SRPO01000912">
    <property type="protein sequence ID" value="KAG5928534.1"/>
    <property type="molecule type" value="Genomic_DNA"/>
</dbReference>
<feature type="compositionally biased region" description="Basic and acidic residues" evidence="1">
    <location>
        <begin position="114"/>
        <end position="135"/>
    </location>
</feature>
<reference evidence="2 3" key="1">
    <citation type="journal article" date="2020" name="bioRxiv">
        <title>Whole genome comparisons of ergot fungi reveals the divergence and evolution of species within the genus Claviceps are the result of varying mechanisms driving genome evolution and host range expansion.</title>
        <authorList>
            <person name="Wyka S.A."/>
            <person name="Mondo S.J."/>
            <person name="Liu M."/>
            <person name="Dettman J."/>
            <person name="Nalam V."/>
            <person name="Broders K.D."/>
        </authorList>
    </citation>
    <scope>NUCLEOTIDE SEQUENCE [LARGE SCALE GENOMIC DNA]</scope>
    <source>
        <strain evidence="2 3">CCC 1485</strain>
    </source>
</reference>
<evidence type="ECO:0000313" key="3">
    <source>
        <dbReference type="Proteomes" id="UP000706124"/>
    </source>
</evidence>
<dbReference type="OrthoDB" id="10394387at2759"/>
<protein>
    <submittedName>
        <fullName evidence="2">Uncharacterized protein</fullName>
    </submittedName>
</protein>
<evidence type="ECO:0000256" key="1">
    <source>
        <dbReference type="SAM" id="MobiDB-lite"/>
    </source>
</evidence>
<accession>A0A9P7SCS3</accession>
<sequence length="246" mass="26464">MARAHRLDAPEDEEGELLHQSISSELDELCRHRTIPTHSYAEAVAVFKHQEAEQRALELRNLIRTMTTADPNASTLEAGSEKGTNTTGVARTGFSGKSRKSKPGGKKTTVFLRDPSESRRSPDKRSHRTPTEHQGRQCALPPTLSSRETAGVCKSEVSEGTSECGESDSGSTKEAPSVTSFGEGVSIRSQGLSDSTGEEYKVIEDNMETKPFLLPVLCNDTAFCTAQVDNGCDSFAAARIGALCAT</sequence>
<name>A0A9P7SCS3_9HYPO</name>
<feature type="compositionally biased region" description="Polar residues" evidence="1">
    <location>
        <begin position="168"/>
        <end position="180"/>
    </location>
</feature>
<organism evidence="2 3">
    <name type="scientific">Claviceps pazoutovae</name>
    <dbReference type="NCBI Taxonomy" id="1649127"/>
    <lineage>
        <taxon>Eukaryota</taxon>
        <taxon>Fungi</taxon>
        <taxon>Dikarya</taxon>
        <taxon>Ascomycota</taxon>
        <taxon>Pezizomycotina</taxon>
        <taxon>Sordariomycetes</taxon>
        <taxon>Hypocreomycetidae</taxon>
        <taxon>Hypocreales</taxon>
        <taxon>Clavicipitaceae</taxon>
        <taxon>Claviceps</taxon>
    </lineage>
</organism>
<dbReference type="Proteomes" id="UP000706124">
    <property type="component" value="Unassembled WGS sequence"/>
</dbReference>
<feature type="compositionally biased region" description="Polar residues" evidence="1">
    <location>
        <begin position="70"/>
        <end position="89"/>
    </location>
</feature>